<keyword evidence="10" id="KW-0812">Transmembrane</keyword>
<gene>
    <name evidence="13" type="ORF">RNC47_17365</name>
</gene>
<accession>A0ABU2LR82</accession>
<dbReference type="SUPFAM" id="SSF53955">
    <property type="entry name" value="Lysozyme-like"/>
    <property type="match status" value="1"/>
</dbReference>
<dbReference type="EMBL" id="JAVREM010000021">
    <property type="protein sequence ID" value="MDT0320106.1"/>
    <property type="molecule type" value="Genomic_DNA"/>
</dbReference>
<evidence type="ECO:0000313" key="14">
    <source>
        <dbReference type="Proteomes" id="UP001183420"/>
    </source>
</evidence>
<evidence type="ECO:0000256" key="9">
    <source>
        <dbReference type="SAM" id="MobiDB-lite"/>
    </source>
</evidence>
<dbReference type="InterPro" id="IPR050396">
    <property type="entry name" value="Glycosyltr_51/Transpeptidase"/>
</dbReference>
<dbReference type="InterPro" id="IPR001264">
    <property type="entry name" value="Glyco_trans_51"/>
</dbReference>
<evidence type="ECO:0000256" key="2">
    <source>
        <dbReference type="ARBA" id="ARBA00022670"/>
    </source>
</evidence>
<dbReference type="InterPro" id="IPR023346">
    <property type="entry name" value="Lysozyme-like_dom_sf"/>
</dbReference>
<dbReference type="Gene3D" id="1.10.3810.10">
    <property type="entry name" value="Biosynthetic peptidoglycan transglycosylase-like"/>
    <property type="match status" value="1"/>
</dbReference>
<dbReference type="Pfam" id="PF00905">
    <property type="entry name" value="Transpeptidase"/>
    <property type="match status" value="1"/>
</dbReference>
<dbReference type="Pfam" id="PF00912">
    <property type="entry name" value="Transgly"/>
    <property type="match status" value="1"/>
</dbReference>
<comment type="catalytic activity">
    <reaction evidence="7">
        <text>Preferential cleavage: (Ac)2-L-Lys-D-Ala-|-D-Ala. Also transpeptidation of peptidyl-alanyl moieties that are N-acyl substituents of D-alanine.</text>
        <dbReference type="EC" id="3.4.16.4"/>
    </reaction>
</comment>
<keyword evidence="1" id="KW-0121">Carboxypeptidase</keyword>
<feature type="region of interest" description="Disordered" evidence="9">
    <location>
        <begin position="1"/>
        <end position="83"/>
    </location>
</feature>
<evidence type="ECO:0000313" key="13">
    <source>
        <dbReference type="EMBL" id="MDT0320106.1"/>
    </source>
</evidence>
<keyword evidence="3" id="KW-0328">Glycosyltransferase</keyword>
<keyword evidence="10" id="KW-0472">Membrane</keyword>
<dbReference type="PANTHER" id="PTHR32282:SF34">
    <property type="entry name" value="PENICILLIN-BINDING PROTEIN 1A"/>
    <property type="match status" value="1"/>
</dbReference>
<evidence type="ECO:0000256" key="6">
    <source>
        <dbReference type="ARBA" id="ARBA00023268"/>
    </source>
</evidence>
<evidence type="ECO:0000256" key="1">
    <source>
        <dbReference type="ARBA" id="ARBA00022645"/>
    </source>
</evidence>
<dbReference type="InterPro" id="IPR012338">
    <property type="entry name" value="Beta-lactam/transpept-like"/>
</dbReference>
<dbReference type="PANTHER" id="PTHR32282">
    <property type="entry name" value="BINDING PROTEIN TRANSPEPTIDASE, PUTATIVE-RELATED"/>
    <property type="match status" value="1"/>
</dbReference>
<comment type="catalytic activity">
    <reaction evidence="8">
        <text>[GlcNAc-(1-&gt;4)-Mur2Ac(oyl-L-Ala-gamma-D-Glu-L-Lys-D-Ala-D-Ala)](n)-di-trans,octa-cis-undecaprenyl diphosphate + beta-D-GlcNAc-(1-&gt;4)-Mur2Ac(oyl-L-Ala-gamma-D-Glu-L-Lys-D-Ala-D-Ala)-di-trans,octa-cis-undecaprenyl diphosphate = [GlcNAc-(1-&gt;4)-Mur2Ac(oyl-L-Ala-gamma-D-Glu-L-Lys-D-Ala-D-Ala)](n+1)-di-trans,octa-cis-undecaprenyl diphosphate + di-trans,octa-cis-undecaprenyl diphosphate + H(+)</text>
        <dbReference type="Rhea" id="RHEA:23708"/>
        <dbReference type="Rhea" id="RHEA-COMP:9602"/>
        <dbReference type="Rhea" id="RHEA-COMP:9603"/>
        <dbReference type="ChEBI" id="CHEBI:15378"/>
        <dbReference type="ChEBI" id="CHEBI:58405"/>
        <dbReference type="ChEBI" id="CHEBI:60033"/>
        <dbReference type="ChEBI" id="CHEBI:78435"/>
        <dbReference type="EC" id="2.4.99.28"/>
    </reaction>
</comment>
<keyword evidence="14" id="KW-1185">Reference proteome</keyword>
<feature type="compositionally biased region" description="Gly residues" evidence="9">
    <location>
        <begin position="858"/>
        <end position="892"/>
    </location>
</feature>
<feature type="domain" description="Glycosyl transferase family 51" evidence="12">
    <location>
        <begin position="155"/>
        <end position="319"/>
    </location>
</feature>
<keyword evidence="4" id="KW-0808">Transferase</keyword>
<evidence type="ECO:0000259" key="11">
    <source>
        <dbReference type="Pfam" id="PF00905"/>
    </source>
</evidence>
<proteinExistence type="predicted"/>
<evidence type="ECO:0000256" key="7">
    <source>
        <dbReference type="ARBA" id="ARBA00034000"/>
    </source>
</evidence>
<keyword evidence="6" id="KW-0511">Multifunctional enzyme</keyword>
<evidence type="ECO:0000256" key="3">
    <source>
        <dbReference type="ARBA" id="ARBA00022676"/>
    </source>
</evidence>
<name>A0ABU2LR82_9ACTN</name>
<reference evidence="14" key="1">
    <citation type="submission" date="2023-07" db="EMBL/GenBank/DDBJ databases">
        <title>30 novel species of actinomycetes from the DSMZ collection.</title>
        <authorList>
            <person name="Nouioui I."/>
        </authorList>
    </citation>
    <scope>NUCLEOTIDE SEQUENCE [LARGE SCALE GENOMIC DNA]</scope>
    <source>
        <strain evidence="14">DSM 44918</strain>
    </source>
</reference>
<feature type="domain" description="Penicillin-binding protein transpeptidase" evidence="11">
    <location>
        <begin position="538"/>
        <end position="708"/>
    </location>
</feature>
<feature type="compositionally biased region" description="Acidic residues" evidence="9">
    <location>
        <begin position="809"/>
        <end position="837"/>
    </location>
</feature>
<evidence type="ECO:0000259" key="12">
    <source>
        <dbReference type="Pfam" id="PF00912"/>
    </source>
</evidence>
<dbReference type="InterPro" id="IPR036950">
    <property type="entry name" value="PBP_transglycosylase"/>
</dbReference>
<protein>
    <submittedName>
        <fullName evidence="13">Transglycosylase domain-containing protein</fullName>
    </submittedName>
</protein>
<feature type="compositionally biased region" description="Acidic residues" evidence="9">
    <location>
        <begin position="773"/>
        <end position="787"/>
    </location>
</feature>
<evidence type="ECO:0000256" key="10">
    <source>
        <dbReference type="SAM" id="Phobius"/>
    </source>
</evidence>
<evidence type="ECO:0000256" key="5">
    <source>
        <dbReference type="ARBA" id="ARBA00022801"/>
    </source>
</evidence>
<keyword evidence="10" id="KW-1133">Transmembrane helix</keyword>
<comment type="caution">
    <text evidence="13">The sequence shown here is derived from an EMBL/GenBank/DDBJ whole genome shotgun (WGS) entry which is preliminary data.</text>
</comment>
<evidence type="ECO:0000256" key="8">
    <source>
        <dbReference type="ARBA" id="ARBA00049902"/>
    </source>
</evidence>
<sequence length="906" mass="97370">MSEHRRKQPPGRGRRGAPQNGRRAGPPPAPPAGTEPPVDATAELTPTRPAYGSRAEARRAAQRSAGGSRRRRAPETPRKKRFIDYPRHNHTGWRRWVPSWKQTLGSALAFCALMMGAVAAAYLMIPMPNANAIATAQSNVYYWANGDRMVVSGGDNVNRQMVGLDDISVDMQDSVVAAENQSFWTDSGIDLRGIGRAMLNMARGGEVQSGSTITQQYVKNMFLSQDQTLTRKARELLLSVKVGTEEPKEEILEGYLNTSCYNRGACGIQAAAQAYYGVDARDLNASQSAFLTSLLKGPSLYDPYDSETGELNEANLARARERWESTLRQRNEIEIRGNRLSDEDLAAILEDGFPMPEPPTRAMVKAGQIGYLTDLADNYLISQDFVTADELAGGGYHIYTTFDETMVEQMEQAVQQVSEENLDPEERDEDRHVQFGGAAVVPGDGAIRAIYGGSDWTEHFTNNANSPNVQVGSTFKPFVLAAAFQTGVRDPDGPPNQPDSDRTIVSPDSVYRSEDMLPITLYNGEPAVVEDEQTGEERQWEQANFEGNDQGDITLREATIVSANSPFAQLGMDVGPEQVSEAAQAAGLLPDSLVEANDSVPTFALGVSTPGPIRMASAYSTFAAGGEQNEPYSVREVRDPEGNTVFEHEETSNQAFDSDVANTVTDLLVDVVQDPDGSGNRAADIGFPVAGKTGTTDDNRSAWFVGYSSELSTAIGMWRSPDDEEDLSEEEIEEGIGVGSFMSMYQTAGLERINGGSLPLSVWMNFMSASATGDEEEFPEPPEDFGEEVCGGGAECPEDEPTQEPTQEPTEEPTTEAPTEEPTQEEPTEEPTTEEPTPDPTDTCNPFDPTCNTDSGGTADGGADAGGTADGGTDAGATDGGTDTGQDNGGQTNGNEGDTGSIFGGD</sequence>
<organism evidence="13 14">
    <name type="scientific">Streptomyces millisiae</name>
    <dbReference type="NCBI Taxonomy" id="3075542"/>
    <lineage>
        <taxon>Bacteria</taxon>
        <taxon>Bacillati</taxon>
        <taxon>Actinomycetota</taxon>
        <taxon>Actinomycetes</taxon>
        <taxon>Kitasatosporales</taxon>
        <taxon>Streptomycetaceae</taxon>
        <taxon>Streptomyces</taxon>
    </lineage>
</organism>
<keyword evidence="2" id="KW-0645">Protease</keyword>
<feature type="compositionally biased region" description="Pro residues" evidence="9">
    <location>
        <begin position="25"/>
        <end position="34"/>
    </location>
</feature>
<dbReference type="RefSeq" id="WP_311599807.1">
    <property type="nucleotide sequence ID" value="NZ_JAVREM010000021.1"/>
</dbReference>
<feature type="region of interest" description="Disordered" evidence="9">
    <location>
        <begin position="771"/>
        <end position="906"/>
    </location>
</feature>
<dbReference type="InterPro" id="IPR001460">
    <property type="entry name" value="PCN-bd_Tpept"/>
</dbReference>
<feature type="transmembrane region" description="Helical" evidence="10">
    <location>
        <begin position="104"/>
        <end position="125"/>
    </location>
</feature>
<dbReference type="Gene3D" id="3.40.710.10">
    <property type="entry name" value="DD-peptidase/beta-lactamase superfamily"/>
    <property type="match status" value="1"/>
</dbReference>
<dbReference type="SUPFAM" id="SSF56601">
    <property type="entry name" value="beta-lactamase/transpeptidase-like"/>
    <property type="match status" value="1"/>
</dbReference>
<evidence type="ECO:0000256" key="4">
    <source>
        <dbReference type="ARBA" id="ARBA00022679"/>
    </source>
</evidence>
<feature type="compositionally biased region" description="Basic residues" evidence="9">
    <location>
        <begin position="1"/>
        <end position="15"/>
    </location>
</feature>
<feature type="compositionally biased region" description="Basic and acidic residues" evidence="9">
    <location>
        <begin position="73"/>
        <end position="83"/>
    </location>
</feature>
<dbReference type="Proteomes" id="UP001183420">
    <property type="component" value="Unassembled WGS sequence"/>
</dbReference>
<keyword evidence="5" id="KW-0378">Hydrolase</keyword>